<gene>
    <name evidence="1" type="ORF">Pcinc_023288</name>
</gene>
<comment type="caution">
    <text evidence="1">The sequence shown here is derived from an EMBL/GenBank/DDBJ whole genome shotgun (WGS) entry which is preliminary data.</text>
</comment>
<protein>
    <submittedName>
        <fullName evidence="1">Uncharacterized protein</fullName>
    </submittedName>
</protein>
<name>A0AAE1FDA2_PETCI</name>
<reference evidence="1" key="1">
    <citation type="submission" date="2023-10" db="EMBL/GenBank/DDBJ databases">
        <title>Genome assemblies of two species of porcelain crab, Petrolisthes cinctipes and Petrolisthes manimaculis (Anomura: Porcellanidae).</title>
        <authorList>
            <person name="Angst P."/>
        </authorList>
    </citation>
    <scope>NUCLEOTIDE SEQUENCE</scope>
    <source>
        <strain evidence="1">PB745_01</strain>
        <tissue evidence="1">Gill</tissue>
    </source>
</reference>
<dbReference type="EMBL" id="JAWQEG010002494">
    <property type="protein sequence ID" value="KAK3871576.1"/>
    <property type="molecule type" value="Genomic_DNA"/>
</dbReference>
<proteinExistence type="predicted"/>
<evidence type="ECO:0000313" key="1">
    <source>
        <dbReference type="EMBL" id="KAK3871576.1"/>
    </source>
</evidence>
<accession>A0AAE1FDA2</accession>
<dbReference type="AlphaFoldDB" id="A0AAE1FDA2"/>
<keyword evidence="2" id="KW-1185">Reference proteome</keyword>
<sequence length="136" mass="14438">MNISDVTPRTTLAVFNTSSFLFRRDSSWRCCSCCCCCCVLELESFLDDHASLRCSTGPLGCHQKGPSAVVPLVFVVVDVARLVKKNKGEEGDAKYVPKVNALQVGGAREGGSGLGVEGNKDEECGQAHGASLVEVI</sequence>
<evidence type="ECO:0000313" key="2">
    <source>
        <dbReference type="Proteomes" id="UP001286313"/>
    </source>
</evidence>
<dbReference type="Proteomes" id="UP001286313">
    <property type="component" value="Unassembled WGS sequence"/>
</dbReference>
<organism evidence="1 2">
    <name type="scientific">Petrolisthes cinctipes</name>
    <name type="common">Flat porcelain crab</name>
    <dbReference type="NCBI Taxonomy" id="88211"/>
    <lineage>
        <taxon>Eukaryota</taxon>
        <taxon>Metazoa</taxon>
        <taxon>Ecdysozoa</taxon>
        <taxon>Arthropoda</taxon>
        <taxon>Crustacea</taxon>
        <taxon>Multicrustacea</taxon>
        <taxon>Malacostraca</taxon>
        <taxon>Eumalacostraca</taxon>
        <taxon>Eucarida</taxon>
        <taxon>Decapoda</taxon>
        <taxon>Pleocyemata</taxon>
        <taxon>Anomura</taxon>
        <taxon>Galatheoidea</taxon>
        <taxon>Porcellanidae</taxon>
        <taxon>Petrolisthes</taxon>
    </lineage>
</organism>